<evidence type="ECO:0000256" key="5">
    <source>
        <dbReference type="ARBA" id="ARBA00029447"/>
    </source>
</evidence>
<evidence type="ECO:0000313" key="10">
    <source>
        <dbReference type="EMBL" id="CAG5092591.1"/>
    </source>
</evidence>
<keyword evidence="3 7" id="KW-0472">Membrane</keyword>
<protein>
    <submittedName>
        <fullName evidence="10">Methyl-accepting chemotaxis protein</fullName>
    </submittedName>
</protein>
<feature type="domain" description="Methyl-accepting transducer" evidence="8">
    <location>
        <begin position="311"/>
        <end position="582"/>
    </location>
</feature>
<dbReference type="Pfam" id="PF00672">
    <property type="entry name" value="HAMP"/>
    <property type="match status" value="1"/>
</dbReference>
<dbReference type="Proteomes" id="UP000681526">
    <property type="component" value="Unassembled WGS sequence"/>
</dbReference>
<keyword evidence="2" id="KW-1003">Cell membrane</keyword>
<dbReference type="CDD" id="cd11386">
    <property type="entry name" value="MCP_signal"/>
    <property type="match status" value="1"/>
</dbReference>
<dbReference type="SMART" id="SM00283">
    <property type="entry name" value="MA"/>
    <property type="match status" value="1"/>
</dbReference>
<dbReference type="InterPro" id="IPR004089">
    <property type="entry name" value="MCPsignal_dom"/>
</dbReference>
<keyword evidence="7" id="KW-0812">Transmembrane</keyword>
<keyword evidence="7" id="KW-1133">Transmembrane helix</keyword>
<dbReference type="InterPro" id="IPR024478">
    <property type="entry name" value="HlyB_4HB_MCP"/>
</dbReference>
<evidence type="ECO:0000259" key="9">
    <source>
        <dbReference type="PROSITE" id="PS50885"/>
    </source>
</evidence>
<feature type="transmembrane region" description="Helical" evidence="7">
    <location>
        <begin position="40"/>
        <end position="64"/>
    </location>
</feature>
<dbReference type="PROSITE" id="PS50111">
    <property type="entry name" value="CHEMOTAXIS_TRANSDUC_2"/>
    <property type="match status" value="1"/>
</dbReference>
<dbReference type="SMART" id="SM00304">
    <property type="entry name" value="HAMP"/>
    <property type="match status" value="1"/>
</dbReference>
<keyword evidence="4 6" id="KW-0807">Transducer</keyword>
<keyword evidence="11" id="KW-1185">Reference proteome</keyword>
<dbReference type="EMBL" id="CAJRAY010000095">
    <property type="protein sequence ID" value="CAG5092591.1"/>
    <property type="molecule type" value="Genomic_DNA"/>
</dbReference>
<dbReference type="Pfam" id="PF12729">
    <property type="entry name" value="4HB_MCP_1"/>
    <property type="match status" value="1"/>
</dbReference>
<organism evidence="10 11">
    <name type="scientific">Thermobacillus xylanilyticus</name>
    <dbReference type="NCBI Taxonomy" id="76633"/>
    <lineage>
        <taxon>Bacteria</taxon>
        <taxon>Bacillati</taxon>
        <taxon>Bacillota</taxon>
        <taxon>Bacilli</taxon>
        <taxon>Bacillales</taxon>
        <taxon>Paenibacillaceae</taxon>
        <taxon>Thermobacillus</taxon>
    </lineage>
</organism>
<dbReference type="SUPFAM" id="SSF58104">
    <property type="entry name" value="Methyl-accepting chemotaxis protein (MCP) signaling domain"/>
    <property type="match status" value="1"/>
</dbReference>
<dbReference type="RefSeq" id="WP_213486599.1">
    <property type="nucleotide sequence ID" value="NZ_CAJRAY010000095.1"/>
</dbReference>
<evidence type="ECO:0000313" key="11">
    <source>
        <dbReference type="Proteomes" id="UP000681526"/>
    </source>
</evidence>
<reference evidence="10 11" key="1">
    <citation type="submission" date="2021-04" db="EMBL/GenBank/DDBJ databases">
        <authorList>
            <person name="Rakotoarivonina H."/>
        </authorList>
    </citation>
    <scope>NUCLEOTIDE SEQUENCE [LARGE SCALE GENOMIC DNA]</scope>
    <source>
        <strain evidence="10 11">XE</strain>
    </source>
</reference>
<evidence type="ECO:0000256" key="7">
    <source>
        <dbReference type="SAM" id="Phobius"/>
    </source>
</evidence>
<dbReference type="PANTHER" id="PTHR32089">
    <property type="entry name" value="METHYL-ACCEPTING CHEMOTAXIS PROTEIN MCPB"/>
    <property type="match status" value="1"/>
</dbReference>
<dbReference type="CDD" id="cd06225">
    <property type="entry name" value="HAMP"/>
    <property type="match status" value="1"/>
</dbReference>
<evidence type="ECO:0000256" key="3">
    <source>
        <dbReference type="ARBA" id="ARBA00023136"/>
    </source>
</evidence>
<comment type="subcellular location">
    <subcellularLocation>
        <location evidence="1">Cell membrane</location>
    </subcellularLocation>
</comment>
<feature type="domain" description="HAMP" evidence="9">
    <location>
        <begin position="240"/>
        <end position="292"/>
    </location>
</feature>
<dbReference type="InterPro" id="IPR003660">
    <property type="entry name" value="HAMP_dom"/>
</dbReference>
<dbReference type="Gene3D" id="1.10.287.950">
    <property type="entry name" value="Methyl-accepting chemotaxis protein"/>
    <property type="match status" value="1"/>
</dbReference>
<gene>
    <name evidence="10" type="primary">txxe 3325-tlpA</name>
    <name evidence="10" type="ORF">TXXE_18415</name>
</gene>
<dbReference type="Pfam" id="PF00015">
    <property type="entry name" value="MCPsignal"/>
    <property type="match status" value="1"/>
</dbReference>
<dbReference type="PANTHER" id="PTHR32089:SF112">
    <property type="entry name" value="LYSOZYME-LIKE PROTEIN-RELATED"/>
    <property type="match status" value="1"/>
</dbReference>
<dbReference type="PROSITE" id="PS50885">
    <property type="entry name" value="HAMP"/>
    <property type="match status" value="1"/>
</dbReference>
<sequence length="597" mass="64946">MAKKFDGTADETATKVRGKVKFPQLLTLSFLRNVGVRHKLTVILVSSTIFMLCIGLAGFITMMLMNAQIEKLASDNIKTIDLANEAAIIGQAIEVDSYQYLMATNEDAREIAYGKVREHSKRFREVMDELKSTDVGKAESDRIERIEAIDLQYSNRRTTAEQLAASGQQASAIAYFNREASSLLEQKNQLLSEISDISTEQAVQANKDIQHRMNIAIIIMIILILLGLIINGGLVLRVALLITKPMSELRKLMADAAEGDLSGRIALDSRDELGQLSASFNKMMDDMSDVIRRIGETSVQLAASSQQLTASAEQTGKASEVIASSMQEVASGMSRQAEQVAGGLEATRQINEQASDVSGKTRSAADSALETSDIARDGSRTMQQASVSMDGIQQSVEQLSSSIRLLEQQSGQIEKIARAISDIAEQTNLLALNASIEAARAGEHGRGFSVVASEVRKLAEQSLEAAKSVQRIIADIQEHMQQAVQSMDLTAERVDEGRAAVVRADQSFGQIEEAVAKLAEQMRAASLAAQSMAEGADQIEKMITELHNISDSTQSETEQVSAATEEQLATMEEMSASSQHLAHLAQEMEMLIGKFRR</sequence>
<evidence type="ECO:0000256" key="2">
    <source>
        <dbReference type="ARBA" id="ARBA00022475"/>
    </source>
</evidence>
<feature type="transmembrane region" description="Helical" evidence="7">
    <location>
        <begin position="215"/>
        <end position="242"/>
    </location>
</feature>
<evidence type="ECO:0000259" key="8">
    <source>
        <dbReference type="PROSITE" id="PS50111"/>
    </source>
</evidence>
<proteinExistence type="inferred from homology"/>
<accession>A0ABM8V8Q4</accession>
<evidence type="ECO:0000256" key="1">
    <source>
        <dbReference type="ARBA" id="ARBA00004236"/>
    </source>
</evidence>
<comment type="caution">
    <text evidence="10">The sequence shown here is derived from an EMBL/GenBank/DDBJ whole genome shotgun (WGS) entry which is preliminary data.</text>
</comment>
<comment type="similarity">
    <text evidence="5">Belongs to the methyl-accepting chemotaxis (MCP) protein family.</text>
</comment>
<evidence type="ECO:0000256" key="4">
    <source>
        <dbReference type="ARBA" id="ARBA00023224"/>
    </source>
</evidence>
<name>A0ABM8V8Q4_THEXY</name>
<evidence type="ECO:0000256" key="6">
    <source>
        <dbReference type="PROSITE-ProRule" id="PRU00284"/>
    </source>
</evidence>